<dbReference type="PANTHER" id="PTHR10272:SF0">
    <property type="entry name" value="PLATELET-ACTIVATING FACTOR ACETYLHYDROLASE"/>
    <property type="match status" value="1"/>
</dbReference>
<reference evidence="6" key="1">
    <citation type="submission" date="2020-11" db="EMBL/GenBank/DDBJ databases">
        <title>Chlorella ohadii genome sequencing and assembly.</title>
        <authorList>
            <person name="Murik O."/>
            <person name="Treves H."/>
            <person name="Kedem I."/>
            <person name="Shotland Y."/>
            <person name="Kaplan A."/>
        </authorList>
    </citation>
    <scope>NUCLEOTIDE SEQUENCE</scope>
    <source>
        <strain evidence="6">1</strain>
    </source>
</reference>
<dbReference type="GO" id="GO:0003847">
    <property type="term" value="F:1-alkyl-2-acetylglycerophosphocholine esterase activity"/>
    <property type="evidence" value="ECO:0007669"/>
    <property type="project" value="UniProtKB-EC"/>
</dbReference>
<dbReference type="InterPro" id="IPR029058">
    <property type="entry name" value="AB_hydrolase_fold"/>
</dbReference>
<keyword evidence="7" id="KW-1185">Reference proteome</keyword>
<organism evidence="6 7">
    <name type="scientific">Chlorella ohadii</name>
    <dbReference type="NCBI Taxonomy" id="2649997"/>
    <lineage>
        <taxon>Eukaryota</taxon>
        <taxon>Viridiplantae</taxon>
        <taxon>Chlorophyta</taxon>
        <taxon>core chlorophytes</taxon>
        <taxon>Trebouxiophyceae</taxon>
        <taxon>Chlorellales</taxon>
        <taxon>Chlorellaceae</taxon>
        <taxon>Chlorella clade</taxon>
        <taxon>Chlorella</taxon>
    </lineage>
</organism>
<evidence type="ECO:0000256" key="2">
    <source>
        <dbReference type="ARBA" id="ARBA00022801"/>
    </source>
</evidence>
<dbReference type="PANTHER" id="PTHR10272">
    <property type="entry name" value="PLATELET-ACTIVATING FACTOR ACETYLHYDROLASE"/>
    <property type="match status" value="1"/>
</dbReference>
<evidence type="ECO:0000256" key="4">
    <source>
        <dbReference type="ARBA" id="ARBA00023098"/>
    </source>
</evidence>
<protein>
    <recommendedName>
        <fullName evidence="1">1-alkyl-2-acetylglycerophosphocholine esterase</fullName>
        <ecNumber evidence="1">3.1.1.47</ecNumber>
    </recommendedName>
</protein>
<feature type="region of interest" description="Disordered" evidence="5">
    <location>
        <begin position="460"/>
        <end position="485"/>
    </location>
</feature>
<evidence type="ECO:0000256" key="5">
    <source>
        <dbReference type="SAM" id="MobiDB-lite"/>
    </source>
</evidence>
<gene>
    <name evidence="6" type="ORF">COHA_009666</name>
</gene>
<dbReference type="Pfam" id="PF03403">
    <property type="entry name" value="PAF-AH_p_II"/>
    <property type="match status" value="1"/>
</dbReference>
<evidence type="ECO:0000256" key="1">
    <source>
        <dbReference type="ARBA" id="ARBA00013201"/>
    </source>
</evidence>
<keyword evidence="2" id="KW-0378">Hydrolase</keyword>
<accession>A0AAD5GXW4</accession>
<dbReference type="Gene3D" id="3.40.50.1820">
    <property type="entry name" value="alpha/beta hydrolase"/>
    <property type="match status" value="1"/>
</dbReference>
<dbReference type="Proteomes" id="UP001205105">
    <property type="component" value="Unassembled WGS sequence"/>
</dbReference>
<name>A0AAD5GXW4_9CHLO</name>
<evidence type="ECO:0000256" key="3">
    <source>
        <dbReference type="ARBA" id="ARBA00022963"/>
    </source>
</evidence>
<comment type="caution">
    <text evidence="6">The sequence shown here is derived from an EMBL/GenBank/DDBJ whole genome shotgun (WGS) entry which is preliminary data.</text>
</comment>
<dbReference type="EC" id="3.1.1.47" evidence="1"/>
<sequence>MVWSPYGRFACGIAEVEWLRTAGQGLSGRLYYPAPSELKATAAPPSSWLRPWTWRRGVPWLWDVQYARGLGKFLFFRLHGFGYDVLKQMLIGLNTALGKSQRMDLVPGAPLAPDAPQQLPLVVFSHGLGGNRFLYSIICSELASQGYLVLAVEHNDGSASAVRLPGGEWRLYGGLGDEEAQVAKTRVRVREMQAALHLMQALHRGDRLSGVELSYGLDAPSFLKGRIDLRCVAAAGHSYGGATTTALVAEDPLFRCGVALDPWWHAVYPESPALDRFQTRTPLLVVGSHDWNVPNAWGQLSCGGERQQKILAAARQQGGSGQEGGRTGGGAMLLSIAGSSHNTFADFLPLFGQKTGWLLERLGLSARLDPLLGIHLSCTALLHFLSLHLPLTKEQREAQNWEPAKGHLALDAIKARDAADAAGASPASGPLSWLFPGRGLMLGVSDFLIDLLLPKRGTFRPVSGGGPPPGLAKAAPTGNGAEEPDDVVTGAEAAEAALPSAGPASGPHPHAPSKVLAAAGAAGNAAGAAGGEGAAVGQLAGPAVVLGAEQRAELRAGVNKRYSAAVQAAEVEEMHALLGSEHIFICRTV</sequence>
<dbReference type="GO" id="GO:0016042">
    <property type="term" value="P:lipid catabolic process"/>
    <property type="evidence" value="ECO:0007669"/>
    <property type="project" value="UniProtKB-KW"/>
</dbReference>
<dbReference type="AlphaFoldDB" id="A0AAD5GXW4"/>
<proteinExistence type="predicted"/>
<dbReference type="EMBL" id="JADXDR010000186">
    <property type="protein sequence ID" value="KAI7836449.1"/>
    <property type="molecule type" value="Genomic_DNA"/>
</dbReference>
<evidence type="ECO:0000313" key="6">
    <source>
        <dbReference type="EMBL" id="KAI7836449.1"/>
    </source>
</evidence>
<dbReference type="SUPFAM" id="SSF53474">
    <property type="entry name" value="alpha/beta-Hydrolases"/>
    <property type="match status" value="1"/>
</dbReference>
<evidence type="ECO:0000313" key="7">
    <source>
        <dbReference type="Proteomes" id="UP001205105"/>
    </source>
</evidence>
<keyword evidence="4" id="KW-0443">Lipid metabolism</keyword>
<keyword evidence="3" id="KW-0442">Lipid degradation</keyword>